<dbReference type="GO" id="GO:0051707">
    <property type="term" value="P:response to other organism"/>
    <property type="evidence" value="ECO:0007669"/>
    <property type="project" value="UniProtKB-ARBA"/>
</dbReference>
<sequence>MEYLPWSNWWLFITLAILMFRRSTQGGCIDVERRALLDIKFSLINLYDSKREDILSTWIEYGSGSDCCDWERVKCNTTTGHVTELSLFYLNGFSYEDGRYMDEKVWPLNVSLFLHFEELTSLDLSSNHLDGGIMKTELERLSSLKMLEILDLSWNSDINSDILPSLSGLTSLISLDLGRTSMNGCFPANGKFSVNKIKDGPMRIQLTDYALCDIRLCELSHLTNLKELDLSDSGVNGTPNIQACKSLSRLKRLESLALSENTLNKSIISCLSALPSLKILNLSYSSSLGGPFPVKGILIIKDTKILEFILLIIYQFPYFANCFIELFDTSLHLTEIHNLSDMKVLLFRGNGFSGTLQMEAFASSHHLEVLDLSHNKFVGSIPSTIHALSFLRVVSFAYNQLNGSLPDHGLCELNNLHEMDLSHNMLDGILPQCFNNLSSLKLLDISSNRFTGKLVPSLIANLTSLKYIDFSHNKFEGSFLLSSFFNLTKLEVVGFRSDNDKFEVETEEPIGWIPLFQLEVLELSNCNINRHKGRVVPGFLLHQHKLRVVDMSDNSLKGQFPDWLIKNNTNLNVLNLRNNSFGSMLLYRNANMQGLDISGNHMIGIIPEDIHKIFPNLYYLNLSRNALSGAIPSSVGDLSILGVLDLSHNELSGEVPKGLFTNLSQLRVLKLSNNKFHGQVLSGNLSLGNMERVHLDNNRFTGKFGLRSKEILLELLTVLDISNNLFEGMIPVWISNMSRLSQLVMRNNTFEGQFPCGAAPFSFLDISHNSFSGPIPSCLDLQHMEHLHLGSNRFTGSIPNYFRNLTNVLTLDIGDNNLSGRIPKFLGELTNLRILLLRKNNFSGSIPKQLCQLSNVSLIDLSDNSLSGSIPSCLQNITGPSDLAFMKQSVRVYPSHMLYNYRSVLDKTFYTEDHNHMFEIQDEVQFTTKSLSLPYKGDALDIMSGLDLSCNKLTGEIPEELGLLTQIRALNLSHNQLTGPIPVTFSNLAKIESLDLSSNGLTGSVPSELIKLTSLSVFNVSQNNLSGRLPEMKSQFGTFTEASYEGNPLLCGPPLVKKCTTTNSQVTNQSDEEEDNEKWYDIDMSCFYGSSSSTCVVFLLGFAGLLYTNPQWRRRWLDWVEDCLLTCYYLLYDSIHKLSVPFHK</sequence>
<dbReference type="SUPFAM" id="SSF52047">
    <property type="entry name" value="RNI-like"/>
    <property type="match status" value="2"/>
</dbReference>
<dbReference type="Pfam" id="PF00560">
    <property type="entry name" value="LRR_1"/>
    <property type="match status" value="8"/>
</dbReference>
<dbReference type="FunFam" id="3.80.10.10:FF:000041">
    <property type="entry name" value="LRR receptor-like serine/threonine-protein kinase ERECTA"/>
    <property type="match status" value="1"/>
</dbReference>
<comment type="similarity">
    <text evidence="2">Belongs to the RLP family.</text>
</comment>
<keyword evidence="15" id="KW-1185">Reference proteome</keyword>
<keyword evidence="3" id="KW-1003">Cell membrane</keyword>
<comment type="caution">
    <text evidence="14">The sequence shown here is derived from an EMBL/GenBank/DDBJ whole genome shotgun (WGS) entry which is preliminary data.</text>
</comment>
<evidence type="ECO:0000256" key="1">
    <source>
        <dbReference type="ARBA" id="ARBA00004251"/>
    </source>
</evidence>
<dbReference type="Proteomes" id="UP000235145">
    <property type="component" value="Unassembled WGS sequence"/>
</dbReference>
<keyword evidence="7 12" id="KW-0732">Signal</keyword>
<keyword evidence="11" id="KW-0325">Glycoprotein</keyword>
<dbReference type="Pfam" id="PF08263">
    <property type="entry name" value="LRRNT_2"/>
    <property type="match status" value="1"/>
</dbReference>
<keyword evidence="5" id="KW-0433">Leucine-rich repeat</keyword>
<evidence type="ECO:0000256" key="9">
    <source>
        <dbReference type="ARBA" id="ARBA00022989"/>
    </source>
</evidence>
<gene>
    <name evidence="14" type="ORF">LSAT_V11C100014010</name>
</gene>
<evidence type="ECO:0000256" key="10">
    <source>
        <dbReference type="ARBA" id="ARBA00023136"/>
    </source>
</evidence>
<dbReference type="GO" id="GO:0006952">
    <property type="term" value="P:defense response"/>
    <property type="evidence" value="ECO:0007669"/>
    <property type="project" value="UniProtKB-ARBA"/>
</dbReference>
<evidence type="ECO:0000256" key="8">
    <source>
        <dbReference type="ARBA" id="ARBA00022737"/>
    </source>
</evidence>
<feature type="signal peptide" evidence="12">
    <location>
        <begin position="1"/>
        <end position="26"/>
    </location>
</feature>
<dbReference type="FunFam" id="3.80.10.10:FF:000111">
    <property type="entry name" value="LRR receptor-like serine/threonine-protein kinase ERECTA"/>
    <property type="match status" value="1"/>
</dbReference>
<name>A0A9R1WKN6_LACSA</name>
<evidence type="ECO:0000256" key="4">
    <source>
        <dbReference type="ARBA" id="ARBA00022553"/>
    </source>
</evidence>
<protein>
    <recommendedName>
        <fullName evidence="13">Leucine-rich repeat-containing N-terminal plant-type domain-containing protein</fullName>
    </recommendedName>
</protein>
<reference evidence="14 15" key="1">
    <citation type="journal article" date="2017" name="Nat. Commun.">
        <title>Genome assembly with in vitro proximity ligation data and whole-genome triplication in lettuce.</title>
        <authorList>
            <person name="Reyes-Chin-Wo S."/>
            <person name="Wang Z."/>
            <person name="Yang X."/>
            <person name="Kozik A."/>
            <person name="Arikit S."/>
            <person name="Song C."/>
            <person name="Xia L."/>
            <person name="Froenicke L."/>
            <person name="Lavelle D.O."/>
            <person name="Truco M.J."/>
            <person name="Xia R."/>
            <person name="Zhu S."/>
            <person name="Xu C."/>
            <person name="Xu H."/>
            <person name="Xu X."/>
            <person name="Cox K."/>
            <person name="Korf I."/>
            <person name="Meyers B.C."/>
            <person name="Michelmore R.W."/>
        </authorList>
    </citation>
    <scope>NUCLEOTIDE SEQUENCE [LARGE SCALE GENOMIC DNA]</scope>
    <source>
        <strain evidence="15">cv. Salinas</strain>
        <tissue evidence="14">Seedlings</tissue>
    </source>
</reference>
<dbReference type="FunFam" id="3.80.10.10:FF:000383">
    <property type="entry name" value="Leucine-rich repeat receptor protein kinase EMS1"/>
    <property type="match status" value="1"/>
</dbReference>
<evidence type="ECO:0000259" key="13">
    <source>
        <dbReference type="Pfam" id="PF08263"/>
    </source>
</evidence>
<keyword evidence="10" id="KW-0472">Membrane</keyword>
<dbReference type="SUPFAM" id="SSF52058">
    <property type="entry name" value="L domain-like"/>
    <property type="match status" value="1"/>
</dbReference>
<dbReference type="FunFam" id="3.80.10.10:FF:000095">
    <property type="entry name" value="LRR receptor-like serine/threonine-protein kinase GSO1"/>
    <property type="match status" value="1"/>
</dbReference>
<dbReference type="InterPro" id="IPR003591">
    <property type="entry name" value="Leu-rich_rpt_typical-subtyp"/>
</dbReference>
<evidence type="ECO:0000313" key="14">
    <source>
        <dbReference type="EMBL" id="KAJ0227015.1"/>
    </source>
</evidence>
<evidence type="ECO:0000256" key="7">
    <source>
        <dbReference type="ARBA" id="ARBA00022729"/>
    </source>
</evidence>
<keyword evidence="9" id="KW-1133">Transmembrane helix</keyword>
<feature type="domain" description="Leucine-rich repeat-containing N-terminal plant-type" evidence="13">
    <location>
        <begin position="32"/>
        <end position="76"/>
    </location>
</feature>
<evidence type="ECO:0000256" key="2">
    <source>
        <dbReference type="ARBA" id="ARBA00009592"/>
    </source>
</evidence>
<evidence type="ECO:0000256" key="5">
    <source>
        <dbReference type="ARBA" id="ARBA00022614"/>
    </source>
</evidence>
<dbReference type="Gene3D" id="3.80.10.10">
    <property type="entry name" value="Ribonuclease Inhibitor"/>
    <property type="match status" value="6"/>
</dbReference>
<dbReference type="InterPro" id="IPR013210">
    <property type="entry name" value="LRR_N_plant-typ"/>
</dbReference>
<feature type="chain" id="PRO_5040382684" description="Leucine-rich repeat-containing N-terminal plant-type domain-containing protein" evidence="12">
    <location>
        <begin position="27"/>
        <end position="1144"/>
    </location>
</feature>
<dbReference type="InterPro" id="IPR051502">
    <property type="entry name" value="RLP_Defense_Trigger"/>
</dbReference>
<dbReference type="AlphaFoldDB" id="A0A9R1WKN6"/>
<dbReference type="SMART" id="SM00365">
    <property type="entry name" value="LRR_SD22"/>
    <property type="match status" value="8"/>
</dbReference>
<dbReference type="PANTHER" id="PTHR48062:SF21">
    <property type="entry name" value="RECEPTOR-LIKE PROTEIN 12"/>
    <property type="match status" value="1"/>
</dbReference>
<accession>A0A9R1WKN6</accession>
<evidence type="ECO:0000313" key="15">
    <source>
        <dbReference type="Proteomes" id="UP000235145"/>
    </source>
</evidence>
<keyword evidence="6" id="KW-0812">Transmembrane</keyword>
<evidence type="ECO:0000256" key="3">
    <source>
        <dbReference type="ARBA" id="ARBA00022475"/>
    </source>
</evidence>
<dbReference type="InterPro" id="IPR032675">
    <property type="entry name" value="LRR_dom_sf"/>
</dbReference>
<dbReference type="GO" id="GO:0007165">
    <property type="term" value="P:signal transduction"/>
    <property type="evidence" value="ECO:0007669"/>
    <property type="project" value="UniProtKB-ARBA"/>
</dbReference>
<dbReference type="EMBL" id="NBSK02000001">
    <property type="protein sequence ID" value="KAJ0227015.1"/>
    <property type="molecule type" value="Genomic_DNA"/>
</dbReference>
<keyword evidence="8" id="KW-0677">Repeat</keyword>
<evidence type="ECO:0000256" key="11">
    <source>
        <dbReference type="ARBA" id="ARBA00023180"/>
    </source>
</evidence>
<keyword evidence="4" id="KW-0597">Phosphoprotein</keyword>
<comment type="subcellular location">
    <subcellularLocation>
        <location evidence="1">Cell membrane</location>
        <topology evidence="1">Single-pass type I membrane protein</topology>
    </subcellularLocation>
</comment>
<organism evidence="14 15">
    <name type="scientific">Lactuca sativa</name>
    <name type="common">Garden lettuce</name>
    <dbReference type="NCBI Taxonomy" id="4236"/>
    <lineage>
        <taxon>Eukaryota</taxon>
        <taxon>Viridiplantae</taxon>
        <taxon>Streptophyta</taxon>
        <taxon>Embryophyta</taxon>
        <taxon>Tracheophyta</taxon>
        <taxon>Spermatophyta</taxon>
        <taxon>Magnoliopsida</taxon>
        <taxon>eudicotyledons</taxon>
        <taxon>Gunneridae</taxon>
        <taxon>Pentapetalae</taxon>
        <taxon>asterids</taxon>
        <taxon>campanulids</taxon>
        <taxon>Asterales</taxon>
        <taxon>Asteraceae</taxon>
        <taxon>Cichorioideae</taxon>
        <taxon>Cichorieae</taxon>
        <taxon>Lactucinae</taxon>
        <taxon>Lactuca</taxon>
    </lineage>
</organism>
<proteinExistence type="inferred from homology"/>
<dbReference type="PANTHER" id="PTHR48062">
    <property type="entry name" value="RECEPTOR-LIKE PROTEIN 14"/>
    <property type="match status" value="1"/>
</dbReference>
<evidence type="ECO:0000256" key="6">
    <source>
        <dbReference type="ARBA" id="ARBA00022692"/>
    </source>
</evidence>
<dbReference type="Pfam" id="PF13855">
    <property type="entry name" value="LRR_8"/>
    <property type="match status" value="2"/>
</dbReference>
<dbReference type="GO" id="GO:0005886">
    <property type="term" value="C:plasma membrane"/>
    <property type="evidence" value="ECO:0007669"/>
    <property type="project" value="UniProtKB-SubCell"/>
</dbReference>
<dbReference type="SMART" id="SM00369">
    <property type="entry name" value="LRR_TYP"/>
    <property type="match status" value="11"/>
</dbReference>
<evidence type="ECO:0000256" key="12">
    <source>
        <dbReference type="SAM" id="SignalP"/>
    </source>
</evidence>
<dbReference type="InterPro" id="IPR001611">
    <property type="entry name" value="Leu-rich_rpt"/>
</dbReference>